<protein>
    <submittedName>
        <fullName evidence="22">Wall-associated receptor kinase 2</fullName>
    </submittedName>
</protein>
<accession>A0A151UFM3</accession>
<dbReference type="SMART" id="SM00220">
    <property type="entry name" value="S_TKc"/>
    <property type="match status" value="1"/>
</dbReference>
<evidence type="ECO:0000259" key="21">
    <source>
        <dbReference type="PROSITE" id="PS50026"/>
    </source>
</evidence>
<comment type="catalytic activity">
    <reaction evidence="15">
        <text>L-seryl-[protein] + ATP = O-phospho-L-seryl-[protein] + ADP + H(+)</text>
        <dbReference type="Rhea" id="RHEA:17989"/>
        <dbReference type="Rhea" id="RHEA-COMP:9863"/>
        <dbReference type="Rhea" id="RHEA-COMP:11604"/>
        <dbReference type="ChEBI" id="CHEBI:15378"/>
        <dbReference type="ChEBI" id="CHEBI:29999"/>
        <dbReference type="ChEBI" id="CHEBI:30616"/>
        <dbReference type="ChEBI" id="CHEBI:83421"/>
        <dbReference type="ChEBI" id="CHEBI:456216"/>
    </reaction>
</comment>
<dbReference type="SUPFAM" id="SSF56112">
    <property type="entry name" value="Protein kinase-like (PK-like)"/>
    <property type="match status" value="1"/>
</dbReference>
<evidence type="ECO:0000256" key="9">
    <source>
        <dbReference type="ARBA" id="ARBA00022741"/>
    </source>
</evidence>
<dbReference type="Pfam" id="PF07714">
    <property type="entry name" value="PK_Tyr_Ser-Thr"/>
    <property type="match status" value="1"/>
</dbReference>
<evidence type="ECO:0000256" key="11">
    <source>
        <dbReference type="ARBA" id="ARBA00022840"/>
    </source>
</evidence>
<feature type="domain" description="EGF-like" evidence="21">
    <location>
        <begin position="254"/>
        <end position="299"/>
    </location>
</feature>
<evidence type="ECO:0000256" key="15">
    <source>
        <dbReference type="ARBA" id="ARBA00047558"/>
    </source>
</evidence>
<dbReference type="Gramene" id="C.cajan_41207.t">
    <property type="protein sequence ID" value="C.cajan_41207.t"/>
    <property type="gene ID" value="C.cajan_41207"/>
</dbReference>
<dbReference type="Proteomes" id="UP000075243">
    <property type="component" value="Unassembled WGS sequence"/>
</dbReference>
<comment type="function">
    <text evidence="17">Serine/threonine-protein kinase that may function as a signaling receptor of extracellular matrix component. Binding to pectin may have significance in the control of cell expansion, morphogenesis and development.</text>
</comment>
<keyword evidence="4" id="KW-0597">Phosphoprotein</keyword>
<evidence type="ECO:0000256" key="7">
    <source>
        <dbReference type="ARBA" id="ARBA00022729"/>
    </source>
</evidence>
<evidence type="ECO:0000256" key="19">
    <source>
        <dbReference type="SAM" id="Phobius"/>
    </source>
</evidence>
<dbReference type="STRING" id="3821.A0A151UFM3"/>
<organism evidence="22 23">
    <name type="scientific">Cajanus cajan</name>
    <name type="common">Pigeon pea</name>
    <name type="synonym">Cajanus indicus</name>
    <dbReference type="NCBI Taxonomy" id="3821"/>
    <lineage>
        <taxon>Eukaryota</taxon>
        <taxon>Viridiplantae</taxon>
        <taxon>Streptophyta</taxon>
        <taxon>Embryophyta</taxon>
        <taxon>Tracheophyta</taxon>
        <taxon>Spermatophyta</taxon>
        <taxon>Magnoliopsida</taxon>
        <taxon>eudicotyledons</taxon>
        <taxon>Gunneridae</taxon>
        <taxon>Pentapetalae</taxon>
        <taxon>rosids</taxon>
        <taxon>fabids</taxon>
        <taxon>Fabales</taxon>
        <taxon>Fabaceae</taxon>
        <taxon>Papilionoideae</taxon>
        <taxon>50 kb inversion clade</taxon>
        <taxon>NPAAA clade</taxon>
        <taxon>indigoferoid/millettioid clade</taxon>
        <taxon>Phaseoleae</taxon>
        <taxon>Cajanus</taxon>
    </lineage>
</organism>
<evidence type="ECO:0000256" key="2">
    <source>
        <dbReference type="ARBA" id="ARBA00022527"/>
    </source>
</evidence>
<dbReference type="GO" id="GO:0005886">
    <property type="term" value="C:plasma membrane"/>
    <property type="evidence" value="ECO:0007669"/>
    <property type="project" value="TreeGrafter"/>
</dbReference>
<keyword evidence="13 19" id="KW-0472">Membrane</keyword>
<dbReference type="InterPro" id="IPR001245">
    <property type="entry name" value="Ser-Thr/Tyr_kinase_cat_dom"/>
</dbReference>
<keyword evidence="2" id="KW-0723">Serine/threonine-protein kinase</keyword>
<evidence type="ECO:0000313" key="22">
    <source>
        <dbReference type="EMBL" id="KYP78105.1"/>
    </source>
</evidence>
<evidence type="ECO:0000256" key="12">
    <source>
        <dbReference type="ARBA" id="ARBA00022989"/>
    </source>
</evidence>
<dbReference type="AlphaFoldDB" id="A0A151UFM3"/>
<keyword evidence="12 19" id="KW-1133">Transmembrane helix</keyword>
<keyword evidence="6 19" id="KW-0812">Transmembrane</keyword>
<dbReference type="PANTHER" id="PTHR27005">
    <property type="entry name" value="WALL-ASSOCIATED RECEPTOR KINASE-LIKE 21"/>
    <property type="match status" value="1"/>
</dbReference>
<name>A0A151UFM3_CAJCA</name>
<comment type="catalytic activity">
    <reaction evidence="16">
        <text>L-threonyl-[protein] + ATP = O-phospho-L-threonyl-[protein] + ADP + H(+)</text>
        <dbReference type="Rhea" id="RHEA:46608"/>
        <dbReference type="Rhea" id="RHEA-COMP:11060"/>
        <dbReference type="Rhea" id="RHEA-COMP:11605"/>
        <dbReference type="ChEBI" id="CHEBI:15378"/>
        <dbReference type="ChEBI" id="CHEBI:30013"/>
        <dbReference type="ChEBI" id="CHEBI:30616"/>
        <dbReference type="ChEBI" id="CHEBI:61977"/>
        <dbReference type="ChEBI" id="CHEBI:456216"/>
    </reaction>
</comment>
<feature type="transmembrane region" description="Helical" evidence="19">
    <location>
        <begin position="306"/>
        <end position="329"/>
    </location>
</feature>
<comment type="subcellular location">
    <subcellularLocation>
        <location evidence="1">Membrane</location>
        <topology evidence="1">Single-pass type I membrane protein</topology>
    </subcellularLocation>
</comment>
<comment type="caution">
    <text evidence="18">Lacks conserved residue(s) required for the propagation of feature annotation.</text>
</comment>
<dbReference type="PROSITE" id="PS00108">
    <property type="entry name" value="PROTEIN_KINASE_ST"/>
    <property type="match status" value="1"/>
</dbReference>
<dbReference type="InterPro" id="IPR000742">
    <property type="entry name" value="EGF"/>
</dbReference>
<dbReference type="SMART" id="SM00179">
    <property type="entry name" value="EGF_CA"/>
    <property type="match status" value="1"/>
</dbReference>
<dbReference type="PANTHER" id="PTHR27005:SF511">
    <property type="entry name" value="WALL-ASSOCIATED RECEPTOR KINASE 1-RELATED"/>
    <property type="match status" value="1"/>
</dbReference>
<dbReference type="SUPFAM" id="SSF57196">
    <property type="entry name" value="EGF/Laminin"/>
    <property type="match status" value="1"/>
</dbReference>
<dbReference type="GO" id="GO:0004674">
    <property type="term" value="F:protein serine/threonine kinase activity"/>
    <property type="evidence" value="ECO:0007669"/>
    <property type="project" value="UniProtKB-KW"/>
</dbReference>
<keyword evidence="14" id="KW-1015">Disulfide bond</keyword>
<dbReference type="CDD" id="cd00054">
    <property type="entry name" value="EGF_CA"/>
    <property type="match status" value="1"/>
</dbReference>
<comment type="caution">
    <text evidence="22">The sequence shown here is derived from an EMBL/GenBank/DDBJ whole genome shotgun (WGS) entry which is preliminary data.</text>
</comment>
<sequence>MKDEDFYSSFFNSSFLITCNKKLPAPIPYLKDSFGQKVRVLDISLDGKLNISLPVATRCTKHTNNESVNGRSLYEFDLAPFHLSPKQNKLTVVGADAAGIIYENITSDMLNATAACVSLSFYVDGELASNESCTGTHCCDTPIQQSLSSFLYYSTVNIFNSNYSNPQINNYSCGYAFLVKDGAYQFTTTKGLDKNTFPVVLDWAVGNQTDTWQDHSACKSEHSQGHPAEAGPGYNCNCSAGWRGNPYLLHGCTDIDECKESSHECFEGARCENFPPGNYTCHCPDGHKGDGRKSGTKCTRKGKDNIIIIALSVSVSILTFIGGTFYVYWTSKKRKLMKLKEHFFQQNGGLFLQQEVARYSGSNEMTKIFTMEELKEATNNFDEGTILGQGGQGTVYKGILPDNRIAIKMSKISNTNQIEHFINEVILLSRINHRNVVKLLGCCLETEVPLLVYEFIPNSTVYEHLHDQSQSLRLTWKTRLQIATGSAGALAYLHSATTTPIIHRDVKTTNILLDHNLTAKVADFGASRIIPLDQTQLTTLVQGTLGYLDPEYFHTSQLTEKSDVYSFGVVLVELLTGKKALSFDRPETHRNLAMHFHSSINEGGLLNIIDSQIIDEANVEQLMDVANIAKHCLRLKGEERPTMKEVATELEAISIVEKHRWEKVNLSLEETENLLKATPSYSFSVVDGADKRSLQSGSDSLSRISLSLNGR</sequence>
<dbReference type="PROSITE" id="PS50011">
    <property type="entry name" value="PROTEIN_KINASE_DOM"/>
    <property type="match status" value="1"/>
</dbReference>
<evidence type="ECO:0000259" key="20">
    <source>
        <dbReference type="PROSITE" id="PS50011"/>
    </source>
</evidence>
<dbReference type="InterPro" id="IPR001881">
    <property type="entry name" value="EGF-like_Ca-bd_dom"/>
</dbReference>
<dbReference type="FunFam" id="1.10.510.10:FF:000084">
    <property type="entry name" value="Wall-associated receptor kinase 2"/>
    <property type="match status" value="1"/>
</dbReference>
<evidence type="ECO:0000256" key="5">
    <source>
        <dbReference type="ARBA" id="ARBA00022679"/>
    </source>
</evidence>
<dbReference type="FunFam" id="2.10.25.10:FF:000038">
    <property type="entry name" value="Fibrillin 2"/>
    <property type="match status" value="1"/>
</dbReference>
<evidence type="ECO:0000313" key="23">
    <source>
        <dbReference type="Proteomes" id="UP000075243"/>
    </source>
</evidence>
<dbReference type="CDD" id="cd14066">
    <property type="entry name" value="STKc_IRAK"/>
    <property type="match status" value="1"/>
</dbReference>
<dbReference type="Gene3D" id="2.10.25.10">
    <property type="entry name" value="Laminin"/>
    <property type="match status" value="1"/>
</dbReference>
<proteinExistence type="predicted"/>
<dbReference type="OrthoDB" id="4062651at2759"/>
<dbReference type="EMBL" id="AGCT01042095">
    <property type="protein sequence ID" value="KYP78105.1"/>
    <property type="molecule type" value="Genomic_DNA"/>
</dbReference>
<dbReference type="InterPro" id="IPR045274">
    <property type="entry name" value="WAK-like"/>
</dbReference>
<reference evidence="22" key="1">
    <citation type="journal article" date="2012" name="Nat. Biotechnol.">
        <title>Draft genome sequence of pigeonpea (Cajanus cajan), an orphan legume crop of resource-poor farmers.</title>
        <authorList>
            <person name="Varshney R.K."/>
            <person name="Chen W."/>
            <person name="Li Y."/>
            <person name="Bharti A.K."/>
            <person name="Saxena R.K."/>
            <person name="Schlueter J.A."/>
            <person name="Donoghue M.T."/>
            <person name="Azam S."/>
            <person name="Fan G."/>
            <person name="Whaley A.M."/>
            <person name="Farmer A.D."/>
            <person name="Sheridan J."/>
            <person name="Iwata A."/>
            <person name="Tuteja R."/>
            <person name="Penmetsa R.V."/>
            <person name="Wu W."/>
            <person name="Upadhyaya H.D."/>
            <person name="Yang S.P."/>
            <person name="Shah T."/>
            <person name="Saxena K.B."/>
            <person name="Michael T."/>
            <person name="McCombie W.R."/>
            <person name="Yang B."/>
            <person name="Zhang G."/>
            <person name="Yang H."/>
            <person name="Wang J."/>
            <person name="Spillane C."/>
            <person name="Cook D.R."/>
            <person name="May G.D."/>
            <person name="Xu X."/>
            <person name="Jackson S.A."/>
        </authorList>
    </citation>
    <scope>NUCLEOTIDE SEQUENCE [LARGE SCALE GENOMIC DNA]</scope>
</reference>
<evidence type="ECO:0000256" key="1">
    <source>
        <dbReference type="ARBA" id="ARBA00004479"/>
    </source>
</evidence>
<keyword evidence="23" id="KW-1185">Reference proteome</keyword>
<dbReference type="PROSITE" id="PS50026">
    <property type="entry name" value="EGF_3"/>
    <property type="match status" value="1"/>
</dbReference>
<evidence type="ECO:0000256" key="14">
    <source>
        <dbReference type="ARBA" id="ARBA00023157"/>
    </source>
</evidence>
<dbReference type="InterPro" id="IPR000719">
    <property type="entry name" value="Prot_kinase_dom"/>
</dbReference>
<evidence type="ECO:0000256" key="3">
    <source>
        <dbReference type="ARBA" id="ARBA00022536"/>
    </source>
</evidence>
<evidence type="ECO:0000256" key="6">
    <source>
        <dbReference type="ARBA" id="ARBA00022692"/>
    </source>
</evidence>
<evidence type="ECO:0000256" key="16">
    <source>
        <dbReference type="ARBA" id="ARBA00047951"/>
    </source>
</evidence>
<evidence type="ECO:0000256" key="13">
    <source>
        <dbReference type="ARBA" id="ARBA00023136"/>
    </source>
</evidence>
<keyword evidence="11" id="KW-0067">ATP-binding</keyword>
<evidence type="ECO:0000256" key="18">
    <source>
        <dbReference type="PROSITE-ProRule" id="PRU00076"/>
    </source>
</evidence>
<keyword evidence="10 22" id="KW-0418">Kinase</keyword>
<gene>
    <name evidence="22" type="ORF">KK1_045240</name>
</gene>
<evidence type="ECO:0000256" key="4">
    <source>
        <dbReference type="ARBA" id="ARBA00022553"/>
    </source>
</evidence>
<dbReference type="Gene3D" id="3.30.200.20">
    <property type="entry name" value="Phosphorylase Kinase, domain 1"/>
    <property type="match status" value="1"/>
</dbReference>
<keyword evidence="22" id="KW-0675">Receptor</keyword>
<keyword evidence="7" id="KW-0732">Signal</keyword>
<evidence type="ECO:0000256" key="17">
    <source>
        <dbReference type="ARBA" id="ARBA00058961"/>
    </source>
</evidence>
<dbReference type="OMA" id="CKESSHE"/>
<keyword evidence="9" id="KW-0547">Nucleotide-binding</keyword>
<dbReference type="GO" id="GO:0005509">
    <property type="term" value="F:calcium ion binding"/>
    <property type="evidence" value="ECO:0007669"/>
    <property type="project" value="InterPro"/>
</dbReference>
<keyword evidence="3 18" id="KW-0245">EGF-like domain</keyword>
<feature type="domain" description="Protein kinase" evidence="20">
    <location>
        <begin position="381"/>
        <end position="662"/>
    </location>
</feature>
<keyword evidence="8" id="KW-0677">Repeat</keyword>
<evidence type="ECO:0000256" key="8">
    <source>
        <dbReference type="ARBA" id="ARBA00022737"/>
    </source>
</evidence>
<dbReference type="GO" id="GO:0007166">
    <property type="term" value="P:cell surface receptor signaling pathway"/>
    <property type="evidence" value="ECO:0007669"/>
    <property type="project" value="InterPro"/>
</dbReference>
<dbReference type="InterPro" id="IPR008271">
    <property type="entry name" value="Ser/Thr_kinase_AS"/>
</dbReference>
<evidence type="ECO:0000256" key="10">
    <source>
        <dbReference type="ARBA" id="ARBA00022777"/>
    </source>
</evidence>
<dbReference type="GO" id="GO:0005524">
    <property type="term" value="F:ATP binding"/>
    <property type="evidence" value="ECO:0007669"/>
    <property type="project" value="UniProtKB-KW"/>
</dbReference>
<dbReference type="Gene3D" id="1.10.510.10">
    <property type="entry name" value="Transferase(Phosphotransferase) domain 1"/>
    <property type="match status" value="1"/>
</dbReference>
<dbReference type="FunFam" id="3.30.200.20:FF:000043">
    <property type="entry name" value="Wall-associated receptor kinase 2"/>
    <property type="match status" value="1"/>
</dbReference>
<keyword evidence="5" id="KW-0808">Transferase</keyword>
<dbReference type="InterPro" id="IPR011009">
    <property type="entry name" value="Kinase-like_dom_sf"/>
</dbReference>